<keyword evidence="1" id="KW-0378">Hydrolase</keyword>
<dbReference type="PANTHER" id="PTHR23403:SF8">
    <property type="entry name" value="CYTOPLASMIC TREHALASE"/>
    <property type="match status" value="1"/>
</dbReference>
<evidence type="ECO:0000256" key="3">
    <source>
        <dbReference type="ARBA" id="ARBA00073174"/>
    </source>
</evidence>
<name>A0A090UZI0_PSEVU</name>
<dbReference type="STRING" id="1115515.EV102420_09_00370"/>
<comment type="caution">
    <text evidence="4">The sequence shown here is derived from an EMBL/GenBank/DDBJ whole genome shotgun (WGS) entry which is preliminary data.</text>
</comment>
<accession>A0A090UZI0</accession>
<gene>
    <name evidence="4" type="primary">treF</name>
    <name evidence="4" type="ORF">EV102420_09_00370</name>
</gene>
<dbReference type="PANTHER" id="PTHR23403">
    <property type="entry name" value="TREHALASE"/>
    <property type="match status" value="1"/>
</dbReference>
<sequence>MITVNTDTKVRYSKTIQQFLNDNHRENWLTLYYHFSALDYLNPVMTPADLYQELFHAVQLGRVFPDGKTFADCTAKIAPQLILEQYREKSSLPDFNLALFVHENFYIPYVNESNYVSESPKSLQKHIEDLWPILTKVSVKNEYSSLLDLPYPYIVPGGRFGETFYWDSYFAMLGFVDSGRPDLLKDMTDNFAWLIDQYGHIPNGNRTYFLSRSHPPVFSLMLELIEEKGLANADDYIEQLLREYSFWMEGSNKIVPGQALRHVVALDDGSILNRYWDERDSPRDESWAEDIETANLSGREHRQVYRDLRSGAASGWDFSSRWLDESNKLSSIRTTAFIPIDLNAFLFNLERKISDILLRTGKTNQSKEFRSLYLRRKKAINKHLWDNASGVYRDYDWENKCFGAFSAASLTPFYVKMSSEKKAYSSAQAVRDLLLTPGGVLSTTLDTGEQWDKPNAWAPLQWMAVIGFENYGEKDLAREIATNWIHTVDQFYQKHHKLVEKYDITNKESLPGGGGEYPLQDGFAWTNGVTYQLLMRYSN</sequence>
<dbReference type="Pfam" id="PF01204">
    <property type="entry name" value="Trehalase"/>
    <property type="match status" value="1"/>
</dbReference>
<dbReference type="EMBL" id="BBMZ01000009">
    <property type="protein sequence ID" value="GAL58005.1"/>
    <property type="molecule type" value="Genomic_DNA"/>
</dbReference>
<dbReference type="InterPro" id="IPR012341">
    <property type="entry name" value="6hp_glycosidase-like_sf"/>
</dbReference>
<evidence type="ECO:0000256" key="2">
    <source>
        <dbReference type="ARBA" id="ARBA00023295"/>
    </source>
</evidence>
<evidence type="ECO:0000313" key="4">
    <source>
        <dbReference type="EMBL" id="GAL58005.1"/>
    </source>
</evidence>
<keyword evidence="5" id="KW-1185">Reference proteome</keyword>
<dbReference type="PRINTS" id="PR00744">
    <property type="entry name" value="GLHYDRLASE37"/>
</dbReference>
<dbReference type="GO" id="GO:0071474">
    <property type="term" value="P:cellular hyperosmotic response"/>
    <property type="evidence" value="ECO:0007669"/>
    <property type="project" value="UniProtKB-ARBA"/>
</dbReference>
<dbReference type="FunFam" id="1.50.10.10:FF:000003">
    <property type="entry name" value="Cytoplasmic trehalase"/>
    <property type="match status" value="1"/>
</dbReference>
<dbReference type="InterPro" id="IPR008928">
    <property type="entry name" value="6-hairpin_glycosidase_sf"/>
</dbReference>
<dbReference type="Gene3D" id="1.50.10.10">
    <property type="match status" value="1"/>
</dbReference>
<dbReference type="eggNOG" id="COG1626">
    <property type="taxonomic scope" value="Bacteria"/>
</dbReference>
<organism evidence="4 5">
    <name type="scientific">Pseudescherichia vulneris NBRC 102420</name>
    <dbReference type="NCBI Taxonomy" id="1115515"/>
    <lineage>
        <taxon>Bacteria</taxon>
        <taxon>Pseudomonadati</taxon>
        <taxon>Pseudomonadota</taxon>
        <taxon>Gammaproteobacteria</taxon>
        <taxon>Enterobacterales</taxon>
        <taxon>Enterobacteriaceae</taxon>
        <taxon>Pseudescherichia</taxon>
    </lineage>
</organism>
<dbReference type="InterPro" id="IPR018232">
    <property type="entry name" value="Glyco_hydro_37_CS"/>
</dbReference>
<dbReference type="Proteomes" id="UP000029462">
    <property type="component" value="Unassembled WGS sequence"/>
</dbReference>
<protein>
    <recommendedName>
        <fullName evidence="3">Putative periplasmic trehalase</fullName>
    </recommendedName>
</protein>
<dbReference type="GO" id="GO:0005993">
    <property type="term" value="P:trehalose catabolic process"/>
    <property type="evidence" value="ECO:0007669"/>
    <property type="project" value="UniProtKB-ARBA"/>
</dbReference>
<reference evidence="4 5" key="1">
    <citation type="submission" date="2014-09" db="EMBL/GenBank/DDBJ databases">
        <title>Whole genome shotgun sequence of Escherichia vulneris NBRC 102420.</title>
        <authorList>
            <person name="Yoshida Y."/>
            <person name="Hosoyama A."/>
            <person name="Tsuchikane K."/>
            <person name="Ohji S."/>
            <person name="Ichikawa N."/>
            <person name="Kimura A."/>
            <person name="Yamazoe A."/>
            <person name="Ezaki T."/>
            <person name="Fujita N."/>
        </authorList>
    </citation>
    <scope>NUCLEOTIDE SEQUENCE [LARGE SCALE GENOMIC DNA]</scope>
    <source>
        <strain evidence="4 5">NBRC 102420</strain>
    </source>
</reference>
<evidence type="ECO:0000256" key="1">
    <source>
        <dbReference type="ARBA" id="ARBA00022801"/>
    </source>
</evidence>
<proteinExistence type="predicted"/>
<dbReference type="InterPro" id="IPR001661">
    <property type="entry name" value="Glyco_hydro_37"/>
</dbReference>
<keyword evidence="2" id="KW-0326">Glycosidase</keyword>
<dbReference type="NCBIfam" id="NF009773">
    <property type="entry name" value="PRK13270.1"/>
    <property type="match status" value="1"/>
</dbReference>
<dbReference type="GO" id="GO:0004555">
    <property type="term" value="F:alpha,alpha-trehalase activity"/>
    <property type="evidence" value="ECO:0007669"/>
    <property type="project" value="InterPro"/>
</dbReference>
<evidence type="ECO:0000313" key="5">
    <source>
        <dbReference type="Proteomes" id="UP000029462"/>
    </source>
</evidence>
<dbReference type="AlphaFoldDB" id="A0A090UZI0"/>
<dbReference type="NCBIfam" id="NF009774">
    <property type="entry name" value="PRK13271.1"/>
    <property type="match status" value="1"/>
</dbReference>
<dbReference type="PROSITE" id="PS00928">
    <property type="entry name" value="TREHALASE_2"/>
    <property type="match status" value="1"/>
</dbReference>
<dbReference type="SUPFAM" id="SSF48208">
    <property type="entry name" value="Six-hairpin glycosidases"/>
    <property type="match status" value="1"/>
</dbReference>